<dbReference type="Gene3D" id="3.40.50.300">
    <property type="entry name" value="P-loop containing nucleotide triphosphate hydrolases"/>
    <property type="match status" value="1"/>
</dbReference>
<evidence type="ECO:0000313" key="2">
    <source>
        <dbReference type="Proteomes" id="UP000195043"/>
    </source>
</evidence>
<dbReference type="SUPFAM" id="SSF52540">
    <property type="entry name" value="P-loop containing nucleoside triphosphate hydrolases"/>
    <property type="match status" value="1"/>
</dbReference>
<name>A0A242A4D0_9ENTE</name>
<dbReference type="Proteomes" id="UP000195043">
    <property type="component" value="Unassembled WGS sequence"/>
</dbReference>
<dbReference type="RefSeq" id="WP_218776623.1">
    <property type="nucleotide sequence ID" value="NZ_NGKU01000001.1"/>
</dbReference>
<dbReference type="InterPro" id="IPR027417">
    <property type="entry name" value="P-loop_NTPase"/>
</dbReference>
<dbReference type="AlphaFoldDB" id="A0A242A4D0"/>
<protein>
    <recommendedName>
        <fullName evidence="3">Rad50/SbcC-type AAA domain-containing protein</fullName>
    </recommendedName>
</protein>
<feature type="non-terminal residue" evidence="1">
    <location>
        <position position="186"/>
    </location>
</feature>
<accession>A0A242A4D0</accession>
<dbReference type="EMBL" id="NGKU01000001">
    <property type="protein sequence ID" value="OTN75463.1"/>
    <property type="molecule type" value="Genomic_DNA"/>
</dbReference>
<dbReference type="GO" id="GO:0016887">
    <property type="term" value="F:ATP hydrolysis activity"/>
    <property type="evidence" value="ECO:0007669"/>
    <property type="project" value="InterPro"/>
</dbReference>
<evidence type="ECO:0000313" key="1">
    <source>
        <dbReference type="EMBL" id="OTN75463.1"/>
    </source>
</evidence>
<organism evidence="1 2">
    <name type="scientific">Candidatus Enterococcus testudinis</name>
    <dbReference type="NCBI Taxonomy" id="1834191"/>
    <lineage>
        <taxon>Bacteria</taxon>
        <taxon>Bacillati</taxon>
        <taxon>Bacillota</taxon>
        <taxon>Bacilli</taxon>
        <taxon>Lactobacillales</taxon>
        <taxon>Enterococcaceae</taxon>
        <taxon>Enterococcus</taxon>
    </lineage>
</organism>
<dbReference type="GO" id="GO:0006302">
    <property type="term" value="P:double-strand break repair"/>
    <property type="evidence" value="ECO:0007669"/>
    <property type="project" value="InterPro"/>
</dbReference>
<comment type="caution">
    <text evidence="1">The sequence shown here is derived from an EMBL/GenBank/DDBJ whole genome shotgun (WGS) entry which is preliminary data.</text>
</comment>
<gene>
    <name evidence="1" type="ORF">A5886_000533</name>
</gene>
<keyword evidence="2" id="KW-1185">Reference proteome</keyword>
<reference evidence="1 2" key="1">
    <citation type="submission" date="2017-05" db="EMBL/GenBank/DDBJ databases">
        <title>The Genome Sequence of Enterococcus sp. 8G7_MSG3316.</title>
        <authorList>
            <consortium name="The Broad Institute Genomics Platform"/>
            <consortium name="The Broad Institute Genomic Center for Infectious Diseases"/>
            <person name="Earl A."/>
            <person name="Manson A."/>
            <person name="Schwartman J."/>
            <person name="Gilmore M."/>
            <person name="Abouelleil A."/>
            <person name="Cao P."/>
            <person name="Chapman S."/>
            <person name="Cusick C."/>
            <person name="Shea T."/>
            <person name="Young S."/>
            <person name="Neafsey D."/>
            <person name="Nusbaum C."/>
            <person name="Birren B."/>
        </authorList>
    </citation>
    <scope>NUCLEOTIDE SEQUENCE [LARGE SCALE GENOMIC DNA]</scope>
    <source>
        <strain evidence="1 2">8G7_MSG3316</strain>
    </source>
</reference>
<evidence type="ECO:0008006" key="3">
    <source>
        <dbReference type="Google" id="ProtNLM"/>
    </source>
</evidence>
<proteinExistence type="predicted"/>
<sequence>MAKAKWKNPQKSYISKMSISDFRLIDNIDFVPGKNLNLLVGKNGTAKSTILGMIAQGFSFNPNAIIGVTKSQFDTINKKDTLTTDEESKKKKFINLLTYSGKNFESKVNEHFKLSKSDVTKKEHAIISLQDSKNKTIQFKIGSNNYNDRVNPRLVTRRIDDINDTEKEKDTSSSNIIFPVIYLGLN</sequence>